<proteinExistence type="predicted"/>
<dbReference type="EMBL" id="JAGMWN010000004">
    <property type="protein sequence ID" value="MBP5857304.1"/>
    <property type="molecule type" value="Genomic_DNA"/>
</dbReference>
<keyword evidence="2" id="KW-1185">Reference proteome</keyword>
<comment type="caution">
    <text evidence="1">The sequence shown here is derived from an EMBL/GenBank/DDBJ whole genome shotgun (WGS) entry which is preliminary data.</text>
</comment>
<dbReference type="RefSeq" id="WP_210681894.1">
    <property type="nucleotide sequence ID" value="NZ_JAGMWN010000004.1"/>
</dbReference>
<reference evidence="1" key="1">
    <citation type="submission" date="2021-04" db="EMBL/GenBank/DDBJ databases">
        <authorList>
            <person name="Zhang D.-C."/>
        </authorList>
    </citation>
    <scope>NUCLEOTIDE SEQUENCE</scope>
    <source>
        <strain evidence="1">CGMCC 1.15697</strain>
    </source>
</reference>
<evidence type="ECO:0000313" key="1">
    <source>
        <dbReference type="EMBL" id="MBP5857304.1"/>
    </source>
</evidence>
<evidence type="ECO:0000313" key="2">
    <source>
        <dbReference type="Proteomes" id="UP000672602"/>
    </source>
</evidence>
<sequence>MTAADPGPYGRIGCIVPNCRRTYKRRNPIEGQVICGRCFKSVEPRYRGAFREGWRGYRRANTKKLKAALMRAAGGDRRRVVLARQVIEAAYIAQINTAFRRLVAEATILRAMGVG</sequence>
<gene>
    <name evidence="1" type="ORF">KAJ83_09810</name>
</gene>
<name>A0A8J7S5T7_9PROT</name>
<dbReference type="Proteomes" id="UP000672602">
    <property type="component" value="Unassembled WGS sequence"/>
</dbReference>
<organism evidence="1 2">
    <name type="scientific">Marivibrio halodurans</name>
    <dbReference type="NCBI Taxonomy" id="2039722"/>
    <lineage>
        <taxon>Bacteria</taxon>
        <taxon>Pseudomonadati</taxon>
        <taxon>Pseudomonadota</taxon>
        <taxon>Alphaproteobacteria</taxon>
        <taxon>Rhodospirillales</taxon>
        <taxon>Rhodospirillaceae</taxon>
        <taxon>Marivibrio</taxon>
    </lineage>
</organism>
<accession>A0A8J7S5T7</accession>
<protein>
    <submittedName>
        <fullName evidence="1">Uncharacterized protein</fullName>
    </submittedName>
</protein>
<dbReference type="AlphaFoldDB" id="A0A8J7S5T7"/>